<dbReference type="Pfam" id="PF01979">
    <property type="entry name" value="Amidohydro_1"/>
    <property type="match status" value="1"/>
</dbReference>
<dbReference type="PANTHER" id="PTHR43135:SF3">
    <property type="entry name" value="ALPHA-D-RIBOSE 1-METHYLPHOSPHONATE 5-TRIPHOSPHATE DIPHOSPHATASE"/>
    <property type="match status" value="1"/>
</dbReference>
<dbReference type="AlphaFoldDB" id="A0A5C6FJ44"/>
<sequence precursor="true">MMTVSRWHCLLACLAIAIAATLEANDQVPGEPQSNPILIRGATIHRVDEATIPVGSVLFDAGKIVAVDVRIDPPAGCVVVDGTGKHVYPGLIESMTDLGLREILSVGETSDSNERGERNPNVRSWVAVNPDSELIPVARAGGIMIAHVSPGGPFLRGQTAVMQMDGWTVSDMNLLAPAGLGVNWESLQPRDKDAKEEAKKRDDKLQSLDDWLDEAKRYGEARTDGTIEIVSDVKLESLLPVLRRERPLFVEANHQSTIESAVAYAVGRDLSLVIYGGYDAVECADLLKRYEVPVIVAGTYRLPLHRHDAFDAAYTLPARLRKAGIRFAIAGEGLGYPGGSSNARNLPYHAANAVAYGLSRDDAVAAMTMSAADILGIGDRVGSVTAGKDATLIVCDGDILETETNVIDAFIQGRRVDLTSRHTMLFEKYKKKYSRQSR</sequence>
<dbReference type="InterPro" id="IPR032466">
    <property type="entry name" value="Metal_Hydrolase"/>
</dbReference>
<keyword evidence="1" id="KW-0732">Signal</keyword>
<gene>
    <name evidence="3" type="ORF">Poly51_11160</name>
</gene>
<dbReference type="InterPro" id="IPR051781">
    <property type="entry name" value="Metallo-dep_Hydrolase"/>
</dbReference>
<feature type="domain" description="Amidohydrolase-related" evidence="2">
    <location>
        <begin position="324"/>
        <end position="415"/>
    </location>
</feature>
<dbReference type="Gene3D" id="2.30.40.10">
    <property type="entry name" value="Urease, subunit C, domain 1"/>
    <property type="match status" value="1"/>
</dbReference>
<dbReference type="EMBL" id="SJPW01000001">
    <property type="protein sequence ID" value="TWU60835.1"/>
    <property type="molecule type" value="Genomic_DNA"/>
</dbReference>
<evidence type="ECO:0000259" key="2">
    <source>
        <dbReference type="Pfam" id="PF01979"/>
    </source>
</evidence>
<reference evidence="3 4" key="1">
    <citation type="submission" date="2019-02" db="EMBL/GenBank/DDBJ databases">
        <title>Deep-cultivation of Planctomycetes and their phenomic and genomic characterization uncovers novel biology.</title>
        <authorList>
            <person name="Wiegand S."/>
            <person name="Jogler M."/>
            <person name="Boedeker C."/>
            <person name="Pinto D."/>
            <person name="Vollmers J."/>
            <person name="Rivas-Marin E."/>
            <person name="Kohn T."/>
            <person name="Peeters S.H."/>
            <person name="Heuer A."/>
            <person name="Rast P."/>
            <person name="Oberbeckmann S."/>
            <person name="Bunk B."/>
            <person name="Jeske O."/>
            <person name="Meyerdierks A."/>
            <person name="Storesund J.E."/>
            <person name="Kallscheuer N."/>
            <person name="Luecker S."/>
            <person name="Lage O.M."/>
            <person name="Pohl T."/>
            <person name="Merkel B.J."/>
            <person name="Hornburger P."/>
            <person name="Mueller R.-W."/>
            <person name="Bruemmer F."/>
            <person name="Labrenz M."/>
            <person name="Spormann A.M."/>
            <person name="Op Den Camp H."/>
            <person name="Overmann J."/>
            <person name="Amann R."/>
            <person name="Jetten M.S.M."/>
            <person name="Mascher T."/>
            <person name="Medema M.H."/>
            <person name="Devos D.P."/>
            <person name="Kaster A.-K."/>
            <person name="Ovreas L."/>
            <person name="Rohde M."/>
            <person name="Galperin M.Y."/>
            <person name="Jogler C."/>
        </authorList>
    </citation>
    <scope>NUCLEOTIDE SEQUENCE [LARGE SCALE GENOMIC DNA]</scope>
    <source>
        <strain evidence="3 4">Poly51</strain>
    </source>
</reference>
<dbReference type="GO" id="GO:0016810">
    <property type="term" value="F:hydrolase activity, acting on carbon-nitrogen (but not peptide) bonds"/>
    <property type="evidence" value="ECO:0007669"/>
    <property type="project" value="InterPro"/>
</dbReference>
<dbReference type="OrthoDB" id="9802793at2"/>
<dbReference type="SUPFAM" id="SSF51338">
    <property type="entry name" value="Composite domain of metallo-dependent hydrolases"/>
    <property type="match status" value="1"/>
</dbReference>
<protein>
    <recommendedName>
        <fullName evidence="2">Amidohydrolase-related domain-containing protein</fullName>
    </recommendedName>
</protein>
<evidence type="ECO:0000313" key="4">
    <source>
        <dbReference type="Proteomes" id="UP000318288"/>
    </source>
</evidence>
<feature type="chain" id="PRO_5022924906" description="Amidohydrolase-related domain-containing protein" evidence="1">
    <location>
        <begin position="25"/>
        <end position="438"/>
    </location>
</feature>
<dbReference type="Proteomes" id="UP000318288">
    <property type="component" value="Unassembled WGS sequence"/>
</dbReference>
<name>A0A5C6FJ44_9BACT</name>
<evidence type="ECO:0000313" key="3">
    <source>
        <dbReference type="EMBL" id="TWU60835.1"/>
    </source>
</evidence>
<feature type="signal peptide" evidence="1">
    <location>
        <begin position="1"/>
        <end position="24"/>
    </location>
</feature>
<dbReference type="Gene3D" id="3.20.20.140">
    <property type="entry name" value="Metal-dependent hydrolases"/>
    <property type="match status" value="1"/>
</dbReference>
<proteinExistence type="predicted"/>
<evidence type="ECO:0000256" key="1">
    <source>
        <dbReference type="SAM" id="SignalP"/>
    </source>
</evidence>
<dbReference type="RefSeq" id="WP_146454922.1">
    <property type="nucleotide sequence ID" value="NZ_SJPW01000001.1"/>
</dbReference>
<dbReference type="InterPro" id="IPR011059">
    <property type="entry name" value="Metal-dep_hydrolase_composite"/>
</dbReference>
<keyword evidence="4" id="KW-1185">Reference proteome</keyword>
<dbReference type="SUPFAM" id="SSF51556">
    <property type="entry name" value="Metallo-dependent hydrolases"/>
    <property type="match status" value="1"/>
</dbReference>
<dbReference type="PANTHER" id="PTHR43135">
    <property type="entry name" value="ALPHA-D-RIBOSE 1-METHYLPHOSPHONATE 5-TRIPHOSPHATE DIPHOSPHATASE"/>
    <property type="match status" value="1"/>
</dbReference>
<dbReference type="InterPro" id="IPR006680">
    <property type="entry name" value="Amidohydro-rel"/>
</dbReference>
<organism evidence="3 4">
    <name type="scientific">Rubripirellula tenax</name>
    <dbReference type="NCBI Taxonomy" id="2528015"/>
    <lineage>
        <taxon>Bacteria</taxon>
        <taxon>Pseudomonadati</taxon>
        <taxon>Planctomycetota</taxon>
        <taxon>Planctomycetia</taxon>
        <taxon>Pirellulales</taxon>
        <taxon>Pirellulaceae</taxon>
        <taxon>Rubripirellula</taxon>
    </lineage>
</organism>
<comment type="caution">
    <text evidence="3">The sequence shown here is derived from an EMBL/GenBank/DDBJ whole genome shotgun (WGS) entry which is preliminary data.</text>
</comment>
<accession>A0A5C6FJ44</accession>